<evidence type="ECO:0000313" key="1">
    <source>
        <dbReference type="EMBL" id="EFA23469.1"/>
    </source>
</evidence>
<name>D1NS17_9BIFI</name>
<proteinExistence type="predicted"/>
<organism evidence="1 2">
    <name type="scientific">Bifidobacterium gallicum DSM 20093 = LMG 11596</name>
    <dbReference type="NCBI Taxonomy" id="561180"/>
    <lineage>
        <taxon>Bacteria</taxon>
        <taxon>Bacillati</taxon>
        <taxon>Actinomycetota</taxon>
        <taxon>Actinomycetes</taxon>
        <taxon>Bifidobacteriales</taxon>
        <taxon>Bifidobacteriaceae</taxon>
        <taxon>Bifidobacterium</taxon>
    </lineage>
</organism>
<dbReference type="STRING" id="561180.BIFGAL_02571"/>
<sequence length="53" mass="5838">MAYRTVISIRNNEAALVKSYACNASSSTMCEAEIRVRQTMTFDAYGAWANQAA</sequence>
<accession>D1NS17</accession>
<dbReference type="EMBL" id="ABXB03000001">
    <property type="protein sequence ID" value="EFA23469.1"/>
    <property type="molecule type" value="Genomic_DNA"/>
</dbReference>
<evidence type="ECO:0000313" key="2">
    <source>
        <dbReference type="Proteomes" id="UP000003656"/>
    </source>
</evidence>
<dbReference type="AlphaFoldDB" id="D1NS17"/>
<reference evidence="1 2" key="1">
    <citation type="submission" date="2009-11" db="EMBL/GenBank/DDBJ databases">
        <authorList>
            <person name="Weinstock G."/>
            <person name="Sodergren E."/>
            <person name="Clifton S."/>
            <person name="Fulton L."/>
            <person name="Fulton B."/>
            <person name="Courtney L."/>
            <person name="Fronick C."/>
            <person name="Harrison M."/>
            <person name="Strong C."/>
            <person name="Farmer C."/>
            <person name="Delahaunty K."/>
            <person name="Markovic C."/>
            <person name="Hall O."/>
            <person name="Minx P."/>
            <person name="Tomlinson C."/>
            <person name="Mitreva M."/>
            <person name="Nelson J."/>
            <person name="Hou S."/>
            <person name="Wollam A."/>
            <person name="Pepin K.H."/>
            <person name="Johnson M."/>
            <person name="Bhonagiri V."/>
            <person name="Nash W.E."/>
            <person name="Warren W."/>
            <person name="Chinwalla A."/>
            <person name="Mardis E.R."/>
            <person name="Wilson R.K."/>
        </authorList>
    </citation>
    <scope>NUCLEOTIDE SEQUENCE [LARGE SCALE GENOMIC DNA]</scope>
    <source>
        <strain evidence="1 2">DSM 20093</strain>
    </source>
</reference>
<protein>
    <submittedName>
        <fullName evidence="1">Uncharacterized protein</fullName>
    </submittedName>
</protein>
<comment type="caution">
    <text evidence="1">The sequence shown here is derived from an EMBL/GenBank/DDBJ whole genome shotgun (WGS) entry which is preliminary data.</text>
</comment>
<gene>
    <name evidence="1" type="ORF">BIFGAL_02571</name>
</gene>
<dbReference type="Proteomes" id="UP000003656">
    <property type="component" value="Unassembled WGS sequence"/>
</dbReference>